<keyword evidence="3" id="KW-1185">Reference proteome</keyword>
<name>A0A1I7VRY1_LOALO</name>
<evidence type="ECO:0000313" key="3">
    <source>
        <dbReference type="Proteomes" id="UP000095285"/>
    </source>
</evidence>
<protein>
    <submittedName>
        <fullName evidence="4">ShKT domain-containing protein</fullName>
    </submittedName>
</protein>
<dbReference type="InterPro" id="IPR003582">
    <property type="entry name" value="ShKT_dom"/>
</dbReference>
<dbReference type="SMART" id="SM00254">
    <property type="entry name" value="ShKT"/>
    <property type="match status" value="1"/>
</dbReference>
<comment type="caution">
    <text evidence="1">Lacks conserved residue(s) required for the propagation of feature annotation.</text>
</comment>
<sequence length="98" mass="11289">MQSRIQNFAGVAFARLFSAERIPRRLHDHLQKTNKARKGTYNAIRRPYTINCDMEVDDKGDLCQEWAKANLCDTNRATMFLFCRRTCLCVGPPTNIPP</sequence>
<accession>A0A1I7VRY1</accession>
<organism evidence="3 4">
    <name type="scientific">Loa loa</name>
    <name type="common">Eye worm</name>
    <name type="synonym">Filaria loa</name>
    <dbReference type="NCBI Taxonomy" id="7209"/>
    <lineage>
        <taxon>Eukaryota</taxon>
        <taxon>Metazoa</taxon>
        <taxon>Ecdysozoa</taxon>
        <taxon>Nematoda</taxon>
        <taxon>Chromadorea</taxon>
        <taxon>Rhabditida</taxon>
        <taxon>Spirurina</taxon>
        <taxon>Spiruromorpha</taxon>
        <taxon>Filarioidea</taxon>
        <taxon>Onchocercidae</taxon>
        <taxon>Loa</taxon>
    </lineage>
</organism>
<feature type="domain" description="ShKT" evidence="2">
    <location>
        <begin position="52"/>
        <end position="89"/>
    </location>
</feature>
<reference evidence="4" key="2">
    <citation type="submission" date="2016-11" db="UniProtKB">
        <authorList>
            <consortium name="WormBaseParasite"/>
        </authorList>
    </citation>
    <scope>IDENTIFICATION</scope>
</reference>
<proteinExistence type="predicted"/>
<dbReference type="WBParaSite" id="EN70_5584">
    <property type="protein sequence ID" value="EN70_5584"/>
    <property type="gene ID" value="EN70_5584"/>
</dbReference>
<evidence type="ECO:0000256" key="1">
    <source>
        <dbReference type="PROSITE-ProRule" id="PRU01005"/>
    </source>
</evidence>
<dbReference type="AlphaFoldDB" id="A0A1I7VRY1"/>
<dbReference type="Proteomes" id="UP000095285">
    <property type="component" value="Unassembled WGS sequence"/>
</dbReference>
<dbReference type="STRING" id="7209.A0A1I7VRY1"/>
<dbReference type="PROSITE" id="PS51670">
    <property type="entry name" value="SHKT"/>
    <property type="match status" value="1"/>
</dbReference>
<evidence type="ECO:0000313" key="4">
    <source>
        <dbReference type="WBParaSite" id="EN70_5584"/>
    </source>
</evidence>
<evidence type="ECO:0000259" key="2">
    <source>
        <dbReference type="PROSITE" id="PS51670"/>
    </source>
</evidence>
<reference evidence="3" key="1">
    <citation type="submission" date="2012-04" db="EMBL/GenBank/DDBJ databases">
        <title>The Genome Sequence of Loa loa.</title>
        <authorList>
            <consortium name="The Broad Institute Genome Sequencing Platform"/>
            <consortium name="Broad Institute Genome Sequencing Center for Infectious Disease"/>
            <person name="Nutman T.B."/>
            <person name="Fink D.L."/>
            <person name="Russ C."/>
            <person name="Young S."/>
            <person name="Zeng Q."/>
            <person name="Gargeya S."/>
            <person name="Alvarado L."/>
            <person name="Berlin A."/>
            <person name="Chapman S.B."/>
            <person name="Chen Z."/>
            <person name="Freedman E."/>
            <person name="Gellesch M."/>
            <person name="Goldberg J."/>
            <person name="Griggs A."/>
            <person name="Gujja S."/>
            <person name="Heilman E.R."/>
            <person name="Heiman D."/>
            <person name="Howarth C."/>
            <person name="Mehta T."/>
            <person name="Neiman D."/>
            <person name="Pearson M."/>
            <person name="Roberts A."/>
            <person name="Saif S."/>
            <person name="Shea T."/>
            <person name="Shenoy N."/>
            <person name="Sisk P."/>
            <person name="Stolte C."/>
            <person name="Sykes S."/>
            <person name="White J."/>
            <person name="Yandava C."/>
            <person name="Haas B."/>
            <person name="Henn M.R."/>
            <person name="Nusbaum C."/>
            <person name="Birren B."/>
        </authorList>
    </citation>
    <scope>NUCLEOTIDE SEQUENCE [LARGE SCALE GENOMIC DNA]</scope>
</reference>